<sequence length="253" mass="28326">MNFLLPIIAHLLGDFILQSTAMATKKRDQIKYFLWHCLIYAVLLILALIWFGPVNNMIFAVLIIVLSHLSIDYSRTRLLQYYAAKQPDLAKTDFFLFVADQFLHILIILACGFYLTETSGLGESVLGRISVDLTGPELYNGAVLILLYILCLSPAAIFIKKILILFHFQNQEDTNELIKSGYLIGVLERLITLTLWLNGQLGAIGFVLAAKSLARFSQLNDRDFAEKYLVGTLLSIVIALGCITLGNALLIIR</sequence>
<keyword evidence="1" id="KW-0472">Membrane</keyword>
<dbReference type="InterPro" id="IPR021737">
    <property type="entry name" value="Phage_phiKZ_Orf197"/>
</dbReference>
<evidence type="ECO:0000256" key="1">
    <source>
        <dbReference type="SAM" id="Phobius"/>
    </source>
</evidence>
<dbReference type="Pfam" id="PF11750">
    <property type="entry name" value="DUF3307"/>
    <property type="match status" value="1"/>
</dbReference>
<reference evidence="2 3" key="1">
    <citation type="submission" date="2019-12" db="EMBL/GenBank/DDBJ databases">
        <title>Sequence classification of anaerobic respiratory reductive dehalogenases: First we see many, then we see few.</title>
        <authorList>
            <person name="Molenda O."/>
            <person name="Puentes Jacome L.A."/>
            <person name="Cao X."/>
            <person name="Nesbo C.L."/>
            <person name="Tang S."/>
            <person name="Morson N."/>
            <person name="Patron J."/>
            <person name="Lomheim L."/>
            <person name="Wishart D.S."/>
            <person name="Edwards E.A."/>
        </authorList>
    </citation>
    <scope>NUCLEOTIDE SEQUENCE [LARGE SCALE GENOMIC DNA]</scope>
    <source>
        <strain evidence="2 3">12DCA</strain>
    </source>
</reference>
<feature type="transmembrane region" description="Helical" evidence="1">
    <location>
        <begin position="32"/>
        <end position="51"/>
    </location>
</feature>
<gene>
    <name evidence="2" type="ORF">GQ588_08105</name>
</gene>
<dbReference type="RefSeq" id="WP_019226724.1">
    <property type="nucleotide sequence ID" value="NZ_CP046996.1"/>
</dbReference>
<feature type="transmembrane region" description="Helical" evidence="1">
    <location>
        <begin position="57"/>
        <end position="73"/>
    </location>
</feature>
<dbReference type="EMBL" id="CP046996">
    <property type="protein sequence ID" value="QHA00595.1"/>
    <property type="molecule type" value="Genomic_DNA"/>
</dbReference>
<proteinExistence type="predicted"/>
<dbReference type="Proteomes" id="UP000430508">
    <property type="component" value="Chromosome"/>
</dbReference>
<feature type="transmembrane region" description="Helical" evidence="1">
    <location>
        <begin position="180"/>
        <end position="208"/>
    </location>
</feature>
<organism evidence="2 3">
    <name type="scientific">Dehalobacter restrictus</name>
    <dbReference type="NCBI Taxonomy" id="55583"/>
    <lineage>
        <taxon>Bacteria</taxon>
        <taxon>Bacillati</taxon>
        <taxon>Bacillota</taxon>
        <taxon>Clostridia</taxon>
        <taxon>Eubacteriales</taxon>
        <taxon>Desulfitobacteriaceae</taxon>
        <taxon>Dehalobacter</taxon>
    </lineage>
</organism>
<name>A0A857DJQ5_9FIRM</name>
<dbReference type="AlphaFoldDB" id="A0A857DJQ5"/>
<evidence type="ECO:0000313" key="2">
    <source>
        <dbReference type="EMBL" id="QHA00595.1"/>
    </source>
</evidence>
<keyword evidence="1" id="KW-1133">Transmembrane helix</keyword>
<keyword evidence="1" id="KW-0812">Transmembrane</keyword>
<protein>
    <submittedName>
        <fullName evidence="2">DUF3307 domain-containing protein</fullName>
    </submittedName>
</protein>
<evidence type="ECO:0000313" key="3">
    <source>
        <dbReference type="Proteomes" id="UP000430508"/>
    </source>
</evidence>
<accession>A0A857DJQ5</accession>
<feature type="transmembrane region" description="Helical" evidence="1">
    <location>
        <begin position="94"/>
        <end position="115"/>
    </location>
</feature>
<feature type="transmembrane region" description="Helical" evidence="1">
    <location>
        <begin position="228"/>
        <end position="252"/>
    </location>
</feature>
<feature type="transmembrane region" description="Helical" evidence="1">
    <location>
        <begin position="138"/>
        <end position="159"/>
    </location>
</feature>